<name>A0A1V9FX05_9BACT</name>
<dbReference type="InterPro" id="IPR041055">
    <property type="entry name" value="Kinase-PolyVal"/>
</dbReference>
<protein>
    <submittedName>
        <fullName evidence="1">Uncharacterized protein</fullName>
    </submittedName>
</protein>
<reference evidence="1 2" key="1">
    <citation type="submission" date="2016-03" db="EMBL/GenBank/DDBJ databases">
        <title>Niastella vici sp. nov., isolated from farmland soil.</title>
        <authorList>
            <person name="Chen L."/>
            <person name="Wang D."/>
            <person name="Yang S."/>
            <person name="Wang G."/>
        </authorList>
    </citation>
    <scope>NUCLEOTIDE SEQUENCE [LARGE SCALE GENOMIC DNA]</scope>
    <source>
        <strain evidence="1 2">DJ57</strain>
    </source>
</reference>
<dbReference type="EMBL" id="LVYD01000048">
    <property type="protein sequence ID" value="OQP62899.1"/>
    <property type="molecule type" value="Genomic_DNA"/>
</dbReference>
<gene>
    <name evidence="1" type="ORF">A3860_26690</name>
</gene>
<proteinExistence type="predicted"/>
<evidence type="ECO:0000313" key="2">
    <source>
        <dbReference type="Proteomes" id="UP000192796"/>
    </source>
</evidence>
<dbReference type="AlphaFoldDB" id="A0A1V9FX05"/>
<comment type="caution">
    <text evidence="1">The sequence shown here is derived from an EMBL/GenBank/DDBJ whole genome shotgun (WGS) entry which is preliminary data.</text>
</comment>
<evidence type="ECO:0000313" key="1">
    <source>
        <dbReference type="EMBL" id="OQP62899.1"/>
    </source>
</evidence>
<dbReference type="Proteomes" id="UP000192796">
    <property type="component" value="Unassembled WGS sequence"/>
</dbReference>
<dbReference type="Pfam" id="PF18762">
    <property type="entry name" value="Kinase-PolyVal"/>
    <property type="match status" value="1"/>
</dbReference>
<keyword evidence="2" id="KW-1185">Reference proteome</keyword>
<dbReference type="OrthoDB" id="1079625at2"/>
<sequence>MIDDEIRQKLQNIISGTLIEEQEDHCTAIRNLLCQGFGSNPTVKREFESRSIVKEEQARFLKIHAENNKLWIPALAEGSQYLTRGGESEIYLAPDHMHVIKINDAVYYATWTEYFNSLVIHNLLFPGTVYELLGFTSGKDETLCAVLRQPFIEGGQADLENIKELLTFNGFENTRRQDYYNKEFGLELEDMHDENVIAKDDLLFFIDTVFYIMERK</sequence>
<accession>A0A1V9FX05</accession>
<dbReference type="RefSeq" id="WP_081148341.1">
    <property type="nucleotide sequence ID" value="NZ_LVYD01000048.1"/>
</dbReference>
<organism evidence="1 2">
    <name type="scientific">Niastella vici</name>
    <dbReference type="NCBI Taxonomy" id="1703345"/>
    <lineage>
        <taxon>Bacteria</taxon>
        <taxon>Pseudomonadati</taxon>
        <taxon>Bacteroidota</taxon>
        <taxon>Chitinophagia</taxon>
        <taxon>Chitinophagales</taxon>
        <taxon>Chitinophagaceae</taxon>
        <taxon>Niastella</taxon>
    </lineage>
</organism>